<dbReference type="AlphaFoldDB" id="A0A268AG65"/>
<comment type="caution">
    <text evidence="5">The sequence shown here is derived from an EMBL/GenBank/DDBJ whole genome shotgun (WGS) entry which is preliminary data.</text>
</comment>
<evidence type="ECO:0000259" key="2">
    <source>
        <dbReference type="Pfam" id="PF05651"/>
    </source>
</evidence>
<feature type="domain" description="PucR C-terminal helix-turn-helix" evidence="3">
    <location>
        <begin position="304"/>
        <end position="359"/>
    </location>
</feature>
<protein>
    <submittedName>
        <fullName evidence="5">Sugar diacid utilization regulator</fullName>
    </submittedName>
</protein>
<dbReference type="RefSeq" id="WP_095260207.1">
    <property type="nucleotide sequence ID" value="NZ_NPBV01000001.1"/>
</dbReference>
<dbReference type="Gene3D" id="1.10.10.2840">
    <property type="entry name" value="PucR C-terminal helix-turn-helix domain"/>
    <property type="match status" value="1"/>
</dbReference>
<organism evidence="5 6">
    <name type="scientific">Terribacillus saccharophilus</name>
    <dbReference type="NCBI Taxonomy" id="361277"/>
    <lineage>
        <taxon>Bacteria</taxon>
        <taxon>Bacillati</taxon>
        <taxon>Bacillota</taxon>
        <taxon>Bacilli</taxon>
        <taxon>Bacillales</taxon>
        <taxon>Bacillaceae</taxon>
        <taxon>Terribacillus</taxon>
    </lineage>
</organism>
<comment type="similarity">
    <text evidence="1">Belongs to the CdaR family.</text>
</comment>
<name>A0A268AG65_9BACI</name>
<sequence length="366" mass="41341">MQFLTDELAQEIVKRTMKILNSNINVMNNEGVIIGSGDSERINQFHAGALLVLEKGESVEIDHTSVLGMEGSRPGINLPIRFGDLVVGVIGITGEPEQIRNYAQLVKMAAELVLEQSFLLERVQWKQRAQSEIVNQLISEEGLDEEVIKERAGLLGINLELPRIAIVMKESNHTETLNQRLVTALQYEISKDDLMGITFNNDIVILKAAPKNVDAFLERLSKVSSGDILIGSGGLAEHIKQLKSSFDQAKRAILVGSKLRPDMSFYRYEDYQLETILAKLARDEDKDIFSYYRQLLDQGRKGELIHTLEAYIRESGELSKTAESLFIHRNTLRYRLDKITELTGKDPRNAKDLMELYMAKLLHDIS</sequence>
<evidence type="ECO:0000256" key="1">
    <source>
        <dbReference type="ARBA" id="ARBA00006754"/>
    </source>
</evidence>
<dbReference type="PANTHER" id="PTHR33744">
    <property type="entry name" value="CARBOHYDRATE DIACID REGULATOR"/>
    <property type="match status" value="1"/>
</dbReference>
<feature type="domain" description="CdaR GGDEF-like" evidence="4">
    <location>
        <begin position="144"/>
        <end position="253"/>
    </location>
</feature>
<evidence type="ECO:0000259" key="3">
    <source>
        <dbReference type="Pfam" id="PF13556"/>
    </source>
</evidence>
<proteinExistence type="inferred from homology"/>
<dbReference type="EMBL" id="NPBV01000001">
    <property type="protein sequence ID" value="PAD23100.1"/>
    <property type="molecule type" value="Genomic_DNA"/>
</dbReference>
<feature type="domain" description="Putative sugar diacid recognition" evidence="2">
    <location>
        <begin position="4"/>
        <end position="137"/>
    </location>
</feature>
<dbReference type="Pfam" id="PF05651">
    <property type="entry name" value="Diacid_rec"/>
    <property type="match status" value="1"/>
</dbReference>
<accession>A0A268AG65</accession>
<reference evidence="5 6" key="1">
    <citation type="submission" date="2017-07" db="EMBL/GenBank/DDBJ databases">
        <title>Isolation and whole genome analysis of endospore-forming bacteria from heroin.</title>
        <authorList>
            <person name="Kalinowski J."/>
            <person name="Ahrens B."/>
            <person name="Al-Dilaimi A."/>
            <person name="Winkler A."/>
            <person name="Wibberg D."/>
            <person name="Schleenbecker U."/>
            <person name="Ruckert C."/>
            <person name="Wolfel R."/>
            <person name="Grass G."/>
        </authorList>
    </citation>
    <scope>NUCLEOTIDE SEQUENCE [LARGE SCALE GENOMIC DNA]</scope>
    <source>
        <strain evidence="5 6">7528</strain>
    </source>
</reference>
<evidence type="ECO:0000313" key="5">
    <source>
        <dbReference type="EMBL" id="PAD23100.1"/>
    </source>
</evidence>
<dbReference type="InterPro" id="IPR025736">
    <property type="entry name" value="PucR_C-HTH_dom"/>
</dbReference>
<dbReference type="PANTHER" id="PTHR33744:SF15">
    <property type="entry name" value="CARBOHYDRATE DIACID REGULATOR"/>
    <property type="match status" value="1"/>
</dbReference>
<dbReference type="Proteomes" id="UP000216013">
    <property type="component" value="Unassembled WGS sequence"/>
</dbReference>
<gene>
    <name evidence="5" type="ORF">CHH64_00345</name>
</gene>
<dbReference type="Pfam" id="PF17853">
    <property type="entry name" value="GGDEF_2"/>
    <property type="match status" value="1"/>
</dbReference>
<dbReference type="InterPro" id="IPR008599">
    <property type="entry name" value="Diacid_rec"/>
</dbReference>
<evidence type="ECO:0000259" key="4">
    <source>
        <dbReference type="Pfam" id="PF17853"/>
    </source>
</evidence>
<dbReference type="InterPro" id="IPR051448">
    <property type="entry name" value="CdaR-like_regulators"/>
</dbReference>
<dbReference type="Pfam" id="PF13556">
    <property type="entry name" value="HTH_30"/>
    <property type="match status" value="1"/>
</dbReference>
<dbReference type="InterPro" id="IPR042070">
    <property type="entry name" value="PucR_C-HTH_sf"/>
</dbReference>
<evidence type="ECO:0000313" key="6">
    <source>
        <dbReference type="Proteomes" id="UP000216013"/>
    </source>
</evidence>
<dbReference type="InterPro" id="IPR041522">
    <property type="entry name" value="CdaR_GGDEF"/>
</dbReference>